<dbReference type="AlphaFoldDB" id="A0A2G9CFG2"/>
<dbReference type="OrthoDB" id="9133279at2"/>
<sequence>MRARKIQRGISLLGLLFWAVIIGGGSVILLRVVPTVMEYYTIQRAIDKIAKDGPSTVAAARDSFERTKQIEYSIVSIEPKDLNITKVDDKVKITFAYDKEVPLFGPAFLLIKYKGESH</sequence>
<comment type="caution">
    <text evidence="2">The sequence shown here is derived from an EMBL/GenBank/DDBJ whole genome shotgun (WGS) entry which is preliminary data.</text>
</comment>
<dbReference type="InterPro" id="IPR032314">
    <property type="entry name" value="DUF4845"/>
</dbReference>
<evidence type="ECO:0000313" key="3">
    <source>
        <dbReference type="Proteomes" id="UP000231501"/>
    </source>
</evidence>
<keyword evidence="1" id="KW-0812">Transmembrane</keyword>
<accession>A0A2G9CFG2</accession>
<keyword evidence="1" id="KW-0472">Membrane</keyword>
<reference evidence="2 3" key="1">
    <citation type="submission" date="2017-11" db="EMBL/GenBank/DDBJ databases">
        <title>Draft genome sequence of Mitsuaria sp. HWN-4.</title>
        <authorList>
            <person name="Gundlapally S.R."/>
        </authorList>
    </citation>
    <scope>NUCLEOTIDE SEQUENCE [LARGE SCALE GENOMIC DNA]</scope>
    <source>
        <strain evidence="2 3">HWN-4</strain>
    </source>
</reference>
<keyword evidence="1" id="KW-1133">Transmembrane helix</keyword>
<dbReference type="Pfam" id="PF16137">
    <property type="entry name" value="DUF4845"/>
    <property type="match status" value="1"/>
</dbReference>
<name>A0A2G9CFG2_9BURK</name>
<proteinExistence type="predicted"/>
<organism evidence="2 3">
    <name type="scientific">Roseateles chitinivorans</name>
    <dbReference type="NCBI Taxonomy" id="2917965"/>
    <lineage>
        <taxon>Bacteria</taxon>
        <taxon>Pseudomonadati</taxon>
        <taxon>Pseudomonadota</taxon>
        <taxon>Betaproteobacteria</taxon>
        <taxon>Burkholderiales</taxon>
        <taxon>Sphaerotilaceae</taxon>
        <taxon>Roseateles</taxon>
    </lineage>
</organism>
<evidence type="ECO:0000313" key="2">
    <source>
        <dbReference type="EMBL" id="PIM55180.1"/>
    </source>
</evidence>
<protein>
    <submittedName>
        <fullName evidence="2">DUF4845 domain-containing protein</fullName>
    </submittedName>
</protein>
<keyword evidence="3" id="KW-1185">Reference proteome</keyword>
<dbReference type="RefSeq" id="WP_099859650.1">
    <property type="nucleotide sequence ID" value="NZ_PEOG01000005.1"/>
</dbReference>
<dbReference type="Proteomes" id="UP000231501">
    <property type="component" value="Unassembled WGS sequence"/>
</dbReference>
<feature type="transmembrane region" description="Helical" evidence="1">
    <location>
        <begin position="12"/>
        <end position="33"/>
    </location>
</feature>
<evidence type="ECO:0000256" key="1">
    <source>
        <dbReference type="SAM" id="Phobius"/>
    </source>
</evidence>
<gene>
    <name evidence="2" type="ORF">CS062_01200</name>
</gene>
<dbReference type="EMBL" id="PEOG01000005">
    <property type="protein sequence ID" value="PIM55180.1"/>
    <property type="molecule type" value="Genomic_DNA"/>
</dbReference>